<keyword evidence="2" id="KW-1185">Reference proteome</keyword>
<proteinExistence type="predicted"/>
<dbReference type="RefSeq" id="WP_183977918.1">
    <property type="nucleotide sequence ID" value="NZ_JACIBY010000012.1"/>
</dbReference>
<gene>
    <name evidence="1" type="ORF">FHS57_004764</name>
</gene>
<dbReference type="Proteomes" id="UP000541352">
    <property type="component" value="Unassembled WGS sequence"/>
</dbReference>
<organism evidence="1 2">
    <name type="scientific">Runella defluvii</name>
    <dbReference type="NCBI Taxonomy" id="370973"/>
    <lineage>
        <taxon>Bacteria</taxon>
        <taxon>Pseudomonadati</taxon>
        <taxon>Bacteroidota</taxon>
        <taxon>Cytophagia</taxon>
        <taxon>Cytophagales</taxon>
        <taxon>Spirosomataceae</taxon>
        <taxon>Runella</taxon>
    </lineage>
</organism>
<dbReference type="AlphaFoldDB" id="A0A7W5ZPJ7"/>
<sequence length="169" mass="19472">MAENNTPASDFLAQNTVLSQELPQETAENETTEQEQTKQFPLRLPISTITDITNEVKLRKNRGELIETAMYCRHVLQHHKKVSAYDAEIEPLRAENARLTQENLLLRLPSENTAQPSEMPQTKMKELKALEMAVKEASKTMAESGYYTVEYYETLVAEYFRQILPQIHE</sequence>
<comment type="caution">
    <text evidence="1">The sequence shown here is derived from an EMBL/GenBank/DDBJ whole genome shotgun (WGS) entry which is preliminary data.</text>
</comment>
<dbReference type="EMBL" id="JACIBY010000012">
    <property type="protein sequence ID" value="MBB3840744.1"/>
    <property type="molecule type" value="Genomic_DNA"/>
</dbReference>
<reference evidence="1 2" key="1">
    <citation type="submission" date="2020-08" db="EMBL/GenBank/DDBJ databases">
        <title>Genomic Encyclopedia of Type Strains, Phase IV (KMG-IV): sequencing the most valuable type-strain genomes for metagenomic binning, comparative biology and taxonomic classification.</title>
        <authorList>
            <person name="Goeker M."/>
        </authorList>
    </citation>
    <scope>NUCLEOTIDE SEQUENCE [LARGE SCALE GENOMIC DNA]</scope>
    <source>
        <strain evidence="1 2">DSM 17976</strain>
    </source>
</reference>
<accession>A0A7W5ZPJ7</accession>
<protein>
    <submittedName>
        <fullName evidence="1">Uncharacterized protein</fullName>
    </submittedName>
</protein>
<evidence type="ECO:0000313" key="1">
    <source>
        <dbReference type="EMBL" id="MBB3840744.1"/>
    </source>
</evidence>
<name>A0A7W5ZPJ7_9BACT</name>
<evidence type="ECO:0000313" key="2">
    <source>
        <dbReference type="Proteomes" id="UP000541352"/>
    </source>
</evidence>